<feature type="compositionally biased region" description="Low complexity" evidence="1">
    <location>
        <begin position="497"/>
        <end position="512"/>
    </location>
</feature>
<proteinExistence type="predicted"/>
<dbReference type="GO" id="GO:0003924">
    <property type="term" value="F:GTPase activity"/>
    <property type="evidence" value="ECO:0007669"/>
    <property type="project" value="InterPro"/>
</dbReference>
<dbReference type="Gene3D" id="3.40.50.300">
    <property type="entry name" value="P-loop containing nucleotide triphosphate hydrolases"/>
    <property type="match status" value="1"/>
</dbReference>
<evidence type="ECO:0000313" key="4">
    <source>
        <dbReference type="EMBL" id="QAY70452.1"/>
    </source>
</evidence>
<sequence length="523" mass="54911">MTDDTTLRARTDDLAQALAVAGERLDAPTAARVQQAVDGVRERLALGVDHTVVALAGGTGSGKSSLFNKISRLTFADVGIKRPTTARVTACSWDDGAEALLDWIGVDRERRIVQAGELEMDDALDGLVLLDLPDHDSIEPKHREVVDRILPLVDLLIWVVDPQKYADDALHSGYLRESVGMEASMLVLLNQIDTVPPARRDELRADLDRLLEDDGLRGVPVIAVSARTGEGVAQVHELLSEVCERQTVAAGRAAGELDAAARLLLSQVPAEVPWDLEHAVARELPALVDATGLDAVAGQVGAAVRNGYGMPEFPPPDRDAVTLSRARWLTRAGAPLPSGWQRSLAETTASADVLRTAVAEAVRKVRLDVAGPRRARATRRLAWALGIAAAAVATFAGFALGGTPDLPAPWPWLLWVLAGALLVAALAVGASVVVARRRLAARRAAGVAREGRAALEKVLADGLGLPTQKLLAEHKRVRTLAQSARDLPVAGAGSEGGSLPPGASAAASSTGAVPQAAAGVARR</sequence>
<protein>
    <submittedName>
        <fullName evidence="4">ABC transporter</fullName>
    </submittedName>
</protein>
<dbReference type="OrthoDB" id="974105at2"/>
<accession>A0A4P6F496</accession>
<dbReference type="Proteomes" id="UP000292118">
    <property type="component" value="Chromosome"/>
</dbReference>
<reference evidence="4 5" key="1">
    <citation type="submission" date="2019-01" db="EMBL/GenBank/DDBJ databases">
        <title>Genome sequencing of strain FW10M-9.</title>
        <authorList>
            <person name="Heo J."/>
            <person name="Kim S.-J."/>
            <person name="Kim J.-S."/>
            <person name="Hong S.-B."/>
            <person name="Kwon S.-W."/>
        </authorList>
    </citation>
    <scope>NUCLEOTIDE SEQUENCE [LARGE SCALE GENOMIC DNA]</scope>
    <source>
        <strain evidence="4 5">FW10M-9</strain>
    </source>
</reference>
<dbReference type="InterPro" id="IPR000795">
    <property type="entry name" value="T_Tr_GTP-bd_dom"/>
</dbReference>
<keyword evidence="5" id="KW-1185">Reference proteome</keyword>
<evidence type="ECO:0000313" key="5">
    <source>
        <dbReference type="Proteomes" id="UP000292118"/>
    </source>
</evidence>
<name>A0A4P6F496_9MICO</name>
<keyword evidence="2" id="KW-0812">Transmembrane</keyword>
<feature type="transmembrane region" description="Helical" evidence="2">
    <location>
        <begin position="381"/>
        <end position="400"/>
    </location>
</feature>
<dbReference type="RefSeq" id="WP_129188228.1">
    <property type="nucleotide sequence ID" value="NZ_CP035493.1"/>
</dbReference>
<dbReference type="GO" id="GO:0005525">
    <property type="term" value="F:GTP binding"/>
    <property type="evidence" value="ECO:0007669"/>
    <property type="project" value="InterPro"/>
</dbReference>
<dbReference type="AlphaFoldDB" id="A0A4P6F496"/>
<evidence type="ECO:0000256" key="2">
    <source>
        <dbReference type="SAM" id="Phobius"/>
    </source>
</evidence>
<dbReference type="GO" id="GO:0000028">
    <property type="term" value="P:ribosomal small subunit assembly"/>
    <property type="evidence" value="ECO:0007669"/>
    <property type="project" value="TreeGrafter"/>
</dbReference>
<dbReference type="KEGG" id="xya:ET471_10785"/>
<dbReference type="Pfam" id="PF00009">
    <property type="entry name" value="GTP_EFTU"/>
    <property type="match status" value="1"/>
</dbReference>
<dbReference type="InterPro" id="IPR005662">
    <property type="entry name" value="GTPase_Era-like"/>
</dbReference>
<keyword evidence="2" id="KW-0472">Membrane</keyword>
<evidence type="ECO:0000256" key="1">
    <source>
        <dbReference type="SAM" id="MobiDB-lite"/>
    </source>
</evidence>
<dbReference type="InterPro" id="IPR027417">
    <property type="entry name" value="P-loop_NTPase"/>
</dbReference>
<evidence type="ECO:0000259" key="3">
    <source>
        <dbReference type="Pfam" id="PF00009"/>
    </source>
</evidence>
<gene>
    <name evidence="4" type="ORF">ET471_10785</name>
</gene>
<dbReference type="EMBL" id="CP035493">
    <property type="protein sequence ID" value="QAY70452.1"/>
    <property type="molecule type" value="Genomic_DNA"/>
</dbReference>
<dbReference type="GO" id="GO:0005829">
    <property type="term" value="C:cytosol"/>
    <property type="evidence" value="ECO:0007669"/>
    <property type="project" value="TreeGrafter"/>
</dbReference>
<keyword evidence="2" id="KW-1133">Transmembrane helix</keyword>
<dbReference type="GO" id="GO:0043024">
    <property type="term" value="F:ribosomal small subunit binding"/>
    <property type="evidence" value="ECO:0007669"/>
    <property type="project" value="TreeGrafter"/>
</dbReference>
<dbReference type="SUPFAM" id="SSF52540">
    <property type="entry name" value="P-loop containing nucleoside triphosphate hydrolases"/>
    <property type="match status" value="1"/>
</dbReference>
<feature type="transmembrane region" description="Helical" evidence="2">
    <location>
        <begin position="412"/>
        <end position="435"/>
    </location>
</feature>
<dbReference type="PANTHER" id="PTHR42698">
    <property type="entry name" value="GTPASE ERA"/>
    <property type="match status" value="1"/>
</dbReference>
<dbReference type="GO" id="GO:0019843">
    <property type="term" value="F:rRNA binding"/>
    <property type="evidence" value="ECO:0007669"/>
    <property type="project" value="TreeGrafter"/>
</dbReference>
<feature type="region of interest" description="Disordered" evidence="1">
    <location>
        <begin position="489"/>
        <end position="523"/>
    </location>
</feature>
<feature type="domain" description="Tr-type G" evidence="3">
    <location>
        <begin position="50"/>
        <end position="242"/>
    </location>
</feature>
<organism evidence="4 5">
    <name type="scientific">Xylanimonas protaetiae</name>
    <dbReference type="NCBI Taxonomy" id="2509457"/>
    <lineage>
        <taxon>Bacteria</taxon>
        <taxon>Bacillati</taxon>
        <taxon>Actinomycetota</taxon>
        <taxon>Actinomycetes</taxon>
        <taxon>Micrococcales</taxon>
        <taxon>Promicromonosporaceae</taxon>
        <taxon>Xylanimonas</taxon>
    </lineage>
</organism>
<dbReference type="PANTHER" id="PTHR42698:SF1">
    <property type="entry name" value="GTPASE ERA, MITOCHONDRIAL"/>
    <property type="match status" value="1"/>
</dbReference>